<comment type="caution">
    <text evidence="2">The sequence shown here is derived from an EMBL/GenBank/DDBJ whole genome shotgun (WGS) entry which is preliminary data.</text>
</comment>
<organism evidence="2 3">
    <name type="scientific">Fodinibius halophilus</name>
    <dbReference type="NCBI Taxonomy" id="1736908"/>
    <lineage>
        <taxon>Bacteria</taxon>
        <taxon>Pseudomonadati</taxon>
        <taxon>Balneolota</taxon>
        <taxon>Balneolia</taxon>
        <taxon>Balneolales</taxon>
        <taxon>Balneolaceae</taxon>
        <taxon>Fodinibius</taxon>
    </lineage>
</organism>
<dbReference type="EMBL" id="JAALLS010000001">
    <property type="protein sequence ID" value="NGP86988.1"/>
    <property type="molecule type" value="Genomic_DNA"/>
</dbReference>
<feature type="chain" id="PRO_5027066862" description="Tetratricopeptide repeat protein" evidence="1">
    <location>
        <begin position="27"/>
        <end position="236"/>
    </location>
</feature>
<sequence length="236" mass="27476">MMIRRIFRPTILVPVLFFFLGSIATAQSTTFDKQQFNTTKDSLKEVLKNKPSDTKARFTLGKMYYSSAVSSGKEQYMRKAEEHFRKILSQNKTHALTMAYLGSLITLKGKYARKRWDKMDLVKEGCALMDKAVDLQPQNIKVRMIRAFNNVELPGFFNRLMYAIADLEFLRQDRVLKHLNENLKAEVWFTSGIAFEKSSKPDRAKEMYQHTLSLDIFPQNAYRIKAKNRLAKLNKN</sequence>
<evidence type="ECO:0008006" key="4">
    <source>
        <dbReference type="Google" id="ProtNLM"/>
    </source>
</evidence>
<evidence type="ECO:0000313" key="2">
    <source>
        <dbReference type="EMBL" id="NGP86988.1"/>
    </source>
</evidence>
<gene>
    <name evidence="2" type="ORF">G3569_01375</name>
</gene>
<name>A0A6M1SSS5_9BACT</name>
<feature type="signal peptide" evidence="1">
    <location>
        <begin position="1"/>
        <end position="26"/>
    </location>
</feature>
<reference evidence="2 3" key="1">
    <citation type="submission" date="2020-02" db="EMBL/GenBank/DDBJ databases">
        <title>Aliifodinibius halophilus 2W32, complete genome.</title>
        <authorList>
            <person name="Li Y."/>
            <person name="Wu S."/>
        </authorList>
    </citation>
    <scope>NUCLEOTIDE SEQUENCE [LARGE SCALE GENOMIC DNA]</scope>
    <source>
        <strain evidence="2 3">2W32</strain>
    </source>
</reference>
<protein>
    <recommendedName>
        <fullName evidence="4">Tetratricopeptide repeat protein</fullName>
    </recommendedName>
</protein>
<dbReference type="Proteomes" id="UP000479132">
    <property type="component" value="Unassembled WGS sequence"/>
</dbReference>
<keyword evidence="1" id="KW-0732">Signal</keyword>
<dbReference type="InterPro" id="IPR011990">
    <property type="entry name" value="TPR-like_helical_dom_sf"/>
</dbReference>
<evidence type="ECO:0000313" key="3">
    <source>
        <dbReference type="Proteomes" id="UP000479132"/>
    </source>
</evidence>
<evidence type="ECO:0000256" key="1">
    <source>
        <dbReference type="SAM" id="SignalP"/>
    </source>
</evidence>
<keyword evidence="3" id="KW-1185">Reference proteome</keyword>
<accession>A0A6M1SSS5</accession>
<dbReference type="RefSeq" id="WP_165265307.1">
    <property type="nucleotide sequence ID" value="NZ_JAALLS010000001.1"/>
</dbReference>
<dbReference type="SUPFAM" id="SSF48452">
    <property type="entry name" value="TPR-like"/>
    <property type="match status" value="1"/>
</dbReference>
<proteinExistence type="predicted"/>
<dbReference type="AlphaFoldDB" id="A0A6M1SSS5"/>
<dbReference type="Gene3D" id="1.25.40.10">
    <property type="entry name" value="Tetratricopeptide repeat domain"/>
    <property type="match status" value="1"/>
</dbReference>